<keyword evidence="6" id="KW-0812">Transmembrane</keyword>
<dbReference type="Gene3D" id="3.40.50.410">
    <property type="entry name" value="von Willebrand factor, type A domain"/>
    <property type="match status" value="1"/>
</dbReference>
<dbReference type="InterPro" id="IPR022409">
    <property type="entry name" value="PKD/Chitinase_dom"/>
</dbReference>
<reference evidence="10 11" key="1">
    <citation type="submission" date="2020-10" db="EMBL/GenBank/DDBJ databases">
        <title>Connecting structure to function with the recovery of over 1000 high-quality activated sludge metagenome-assembled genomes encoding full-length rRNA genes using long-read sequencing.</title>
        <authorList>
            <person name="Singleton C.M."/>
            <person name="Petriglieri F."/>
            <person name="Kristensen J.M."/>
            <person name="Kirkegaard R.H."/>
            <person name="Michaelsen T.Y."/>
            <person name="Andersen M.H."/>
            <person name="Karst S.M."/>
            <person name="Dueholm M.S."/>
            <person name="Nielsen P.H."/>
            <person name="Albertsen M."/>
        </authorList>
    </citation>
    <scope>NUCLEOTIDE SEQUENCE [LARGE SCALE GENOMIC DNA]</scope>
    <source>
        <strain evidence="10">Lyne_18-Q3-R50-59_MAXAC.006</strain>
    </source>
</reference>
<keyword evidence="3" id="KW-0732">Signal</keyword>
<sequence length="561" mass="58223">MYADLVCQSDRDDGLSAGDLADLALIGGVGVHKESYKRSWVGRHVGSMVAREQFSSESPGGGGTPDVSTALIVDSSGSMGWNDPEDRRRDAARAFLAASDPTDEVAVIDFDGSSRVASPPVQVGSNRQALYDAIATIDSDGGTDLGAGLSEGCTTLDAARGSKRAALFFTDGDGSYNDEAACFASKGWKVYTFGLGTAVDETVLQEIAASTGGSYRSLDSALNLTCEFQQVRAVIGGGTAQGCTPTATIMPRQLISEAFDVTERLRQITFTNSWIGSDIEMRLTGPSGRQILRGNEDSDVTSDRGASYETVSVLWPEPGEWTVEFYGLDVPPEGEPFTFSTVELKDPNEPPVAAFEVTQGEPGTVMVDGSGSTDESEVVGYEFFFADGAVAEGPQATHSYEASGTYEIVLMAVDDDLGTSLARQTVQVEVPEDQTGTSGAPTTTTPPVVTDPNAPSSGDDPASSASTTDPVPTPAPTAAPKPVAPATRPGPAKNEVAAPSPLGTSSTPAATVGSKTQPNQTGGLAATGAQIRFISALAGMALVLGVTMLLTARRRRQNSAE</sequence>
<dbReference type="SMART" id="SM00327">
    <property type="entry name" value="VWA"/>
    <property type="match status" value="1"/>
</dbReference>
<accession>A0A936TEQ7</accession>
<dbReference type="AlphaFoldDB" id="A0A936TEQ7"/>
<feature type="compositionally biased region" description="Polar residues" evidence="5">
    <location>
        <begin position="502"/>
        <end position="521"/>
    </location>
</feature>
<dbReference type="Gene3D" id="2.60.40.10">
    <property type="entry name" value="Immunoglobulins"/>
    <property type="match status" value="1"/>
</dbReference>
<evidence type="ECO:0000256" key="3">
    <source>
        <dbReference type="ARBA" id="ARBA00022729"/>
    </source>
</evidence>
<evidence type="ECO:0000259" key="8">
    <source>
        <dbReference type="PROSITE" id="PS50234"/>
    </source>
</evidence>
<dbReference type="Pfam" id="PF18911">
    <property type="entry name" value="PKD_4"/>
    <property type="match status" value="1"/>
</dbReference>
<evidence type="ECO:0000256" key="4">
    <source>
        <dbReference type="ARBA" id="ARBA00023088"/>
    </source>
</evidence>
<dbReference type="InterPro" id="IPR051266">
    <property type="entry name" value="CLCR"/>
</dbReference>
<dbReference type="InterPro" id="IPR013783">
    <property type="entry name" value="Ig-like_fold"/>
</dbReference>
<dbReference type="InterPro" id="IPR035986">
    <property type="entry name" value="PKD_dom_sf"/>
</dbReference>
<dbReference type="PANTHER" id="PTHR10579">
    <property type="entry name" value="CALCIUM-ACTIVATED CHLORIDE CHANNEL REGULATOR"/>
    <property type="match status" value="1"/>
</dbReference>
<evidence type="ECO:0000313" key="11">
    <source>
        <dbReference type="Proteomes" id="UP000727993"/>
    </source>
</evidence>
<dbReference type="EMBL" id="JADJZA010000001">
    <property type="protein sequence ID" value="MBK9295755.1"/>
    <property type="molecule type" value="Genomic_DNA"/>
</dbReference>
<dbReference type="PROSITE" id="PS50093">
    <property type="entry name" value="PKD"/>
    <property type="match status" value="1"/>
</dbReference>
<keyword evidence="2" id="KW-0964">Secreted</keyword>
<dbReference type="CDD" id="cd00146">
    <property type="entry name" value="PKD"/>
    <property type="match status" value="1"/>
</dbReference>
<feature type="domain" description="Gram-positive cocci surface proteins LPxTG" evidence="9">
    <location>
        <begin position="524"/>
        <end position="561"/>
    </location>
</feature>
<dbReference type="PROSITE" id="PS50234">
    <property type="entry name" value="VWFA"/>
    <property type="match status" value="1"/>
</dbReference>
<dbReference type="Pfam" id="PF13519">
    <property type="entry name" value="VWA_2"/>
    <property type="match status" value="1"/>
</dbReference>
<feature type="transmembrane region" description="Helical" evidence="6">
    <location>
        <begin position="533"/>
        <end position="552"/>
    </location>
</feature>
<protein>
    <submittedName>
        <fullName evidence="10">VWA domain-containing protein</fullName>
    </submittedName>
</protein>
<dbReference type="PANTHER" id="PTHR10579:SF43">
    <property type="entry name" value="ZINC FINGER (C3HC4-TYPE RING FINGER) FAMILY PROTEIN"/>
    <property type="match status" value="1"/>
</dbReference>
<evidence type="ECO:0000256" key="1">
    <source>
        <dbReference type="ARBA" id="ARBA00022512"/>
    </source>
</evidence>
<keyword evidence="1" id="KW-0134">Cell wall</keyword>
<feature type="compositionally biased region" description="Low complexity" evidence="5">
    <location>
        <begin position="435"/>
        <end position="470"/>
    </location>
</feature>
<evidence type="ECO:0000256" key="2">
    <source>
        <dbReference type="ARBA" id="ARBA00022525"/>
    </source>
</evidence>
<comment type="caution">
    <text evidence="10">The sequence shown here is derived from an EMBL/GenBank/DDBJ whole genome shotgun (WGS) entry which is preliminary data.</text>
</comment>
<proteinExistence type="predicted"/>
<feature type="region of interest" description="Disordered" evidence="5">
    <location>
        <begin position="428"/>
        <end position="521"/>
    </location>
</feature>
<evidence type="ECO:0000259" key="9">
    <source>
        <dbReference type="PROSITE" id="PS50847"/>
    </source>
</evidence>
<dbReference type="InterPro" id="IPR036465">
    <property type="entry name" value="vWFA_dom_sf"/>
</dbReference>
<evidence type="ECO:0000256" key="6">
    <source>
        <dbReference type="SAM" id="Phobius"/>
    </source>
</evidence>
<evidence type="ECO:0000256" key="5">
    <source>
        <dbReference type="SAM" id="MobiDB-lite"/>
    </source>
</evidence>
<keyword evidence="6" id="KW-1133">Transmembrane helix</keyword>
<evidence type="ECO:0000313" key="10">
    <source>
        <dbReference type="EMBL" id="MBK9295755.1"/>
    </source>
</evidence>
<dbReference type="InterPro" id="IPR019931">
    <property type="entry name" value="LPXTG_anchor"/>
</dbReference>
<dbReference type="InterPro" id="IPR002035">
    <property type="entry name" value="VWF_A"/>
</dbReference>
<gene>
    <name evidence="10" type="ORF">IPN02_02525</name>
</gene>
<organism evidence="10 11">
    <name type="scientific">Candidatus Neomicrothrix subdominans</name>
    <dbReference type="NCBI Taxonomy" id="2954438"/>
    <lineage>
        <taxon>Bacteria</taxon>
        <taxon>Bacillati</taxon>
        <taxon>Actinomycetota</taxon>
        <taxon>Acidimicrobiia</taxon>
        <taxon>Acidimicrobiales</taxon>
        <taxon>Microthrixaceae</taxon>
        <taxon>Candidatus Neomicrothrix</taxon>
    </lineage>
</organism>
<name>A0A936TEQ7_9ACTN</name>
<feature type="domain" description="PKD" evidence="7">
    <location>
        <begin position="364"/>
        <end position="435"/>
    </location>
</feature>
<dbReference type="SUPFAM" id="SSF49299">
    <property type="entry name" value="PKD domain"/>
    <property type="match status" value="1"/>
</dbReference>
<dbReference type="InterPro" id="IPR000601">
    <property type="entry name" value="PKD_dom"/>
</dbReference>
<dbReference type="GO" id="GO:0005975">
    <property type="term" value="P:carbohydrate metabolic process"/>
    <property type="evidence" value="ECO:0007669"/>
    <property type="project" value="UniProtKB-ARBA"/>
</dbReference>
<dbReference type="SUPFAM" id="SSF53300">
    <property type="entry name" value="vWA-like"/>
    <property type="match status" value="1"/>
</dbReference>
<dbReference type="SMART" id="SM00089">
    <property type="entry name" value="PKD"/>
    <property type="match status" value="1"/>
</dbReference>
<dbReference type="Proteomes" id="UP000727993">
    <property type="component" value="Unassembled WGS sequence"/>
</dbReference>
<keyword evidence="6" id="KW-0472">Membrane</keyword>
<feature type="compositionally biased region" description="Pro residues" evidence="5">
    <location>
        <begin position="471"/>
        <end position="483"/>
    </location>
</feature>
<feature type="domain" description="VWFA" evidence="8">
    <location>
        <begin position="68"/>
        <end position="235"/>
    </location>
</feature>
<evidence type="ECO:0000259" key="7">
    <source>
        <dbReference type="PROSITE" id="PS50093"/>
    </source>
</evidence>
<dbReference type="PROSITE" id="PS50847">
    <property type="entry name" value="GRAM_POS_ANCHORING"/>
    <property type="match status" value="1"/>
</dbReference>
<keyword evidence="4" id="KW-0572">Peptidoglycan-anchor</keyword>